<feature type="domain" description="Galectin" evidence="4">
    <location>
        <begin position="22"/>
        <end position="153"/>
    </location>
</feature>
<dbReference type="InterPro" id="IPR013320">
    <property type="entry name" value="ConA-like_dom_sf"/>
</dbReference>
<dbReference type="PANTHER" id="PTHR11346">
    <property type="entry name" value="GALECTIN"/>
    <property type="match status" value="1"/>
</dbReference>
<evidence type="ECO:0000256" key="1">
    <source>
        <dbReference type="ARBA" id="ARBA00022734"/>
    </source>
</evidence>
<dbReference type="PROSITE" id="PS51304">
    <property type="entry name" value="GALECTIN"/>
    <property type="match status" value="2"/>
</dbReference>
<protein>
    <recommendedName>
        <fullName evidence="4">Galectin domain-containing protein</fullName>
    </recommendedName>
</protein>
<dbReference type="SMART" id="SM00276">
    <property type="entry name" value="GLECT"/>
    <property type="match status" value="2"/>
</dbReference>
<feature type="region of interest" description="Disordered" evidence="3">
    <location>
        <begin position="212"/>
        <end position="243"/>
    </location>
</feature>
<name>A0A8S4PDU0_OWEFU</name>
<keyword evidence="1" id="KW-0430">Lectin</keyword>
<proteinExistence type="predicted"/>
<gene>
    <name evidence="5" type="ORF">OFUS_LOCUS17298</name>
</gene>
<organism evidence="5 6">
    <name type="scientific">Owenia fusiformis</name>
    <name type="common">Polychaete worm</name>
    <dbReference type="NCBI Taxonomy" id="6347"/>
    <lineage>
        <taxon>Eukaryota</taxon>
        <taxon>Metazoa</taxon>
        <taxon>Spiralia</taxon>
        <taxon>Lophotrochozoa</taxon>
        <taxon>Annelida</taxon>
        <taxon>Polychaeta</taxon>
        <taxon>Sedentaria</taxon>
        <taxon>Canalipalpata</taxon>
        <taxon>Sabellida</taxon>
        <taxon>Oweniida</taxon>
        <taxon>Oweniidae</taxon>
        <taxon>Owenia</taxon>
    </lineage>
</organism>
<keyword evidence="2" id="KW-0677">Repeat</keyword>
<dbReference type="Pfam" id="PF00337">
    <property type="entry name" value="Gal-bind_lectin"/>
    <property type="match status" value="2"/>
</dbReference>
<dbReference type="InterPro" id="IPR001079">
    <property type="entry name" value="Galectin_CRD"/>
</dbReference>
<comment type="caution">
    <text evidence="5">The sequence shown here is derived from an EMBL/GenBank/DDBJ whole genome shotgun (WGS) entry which is preliminary data.</text>
</comment>
<dbReference type="SMART" id="SM00908">
    <property type="entry name" value="Gal-bind_lectin"/>
    <property type="match status" value="2"/>
</dbReference>
<dbReference type="AlphaFoldDB" id="A0A8S4PDU0"/>
<evidence type="ECO:0000259" key="4">
    <source>
        <dbReference type="PROSITE" id="PS51304"/>
    </source>
</evidence>
<feature type="domain" description="Galectin" evidence="4">
    <location>
        <begin position="253"/>
        <end position="389"/>
    </location>
</feature>
<dbReference type="EMBL" id="CAIIXF020000008">
    <property type="protein sequence ID" value="CAH1792322.1"/>
    <property type="molecule type" value="Genomic_DNA"/>
</dbReference>
<dbReference type="GO" id="GO:0030246">
    <property type="term" value="F:carbohydrate binding"/>
    <property type="evidence" value="ECO:0007669"/>
    <property type="project" value="UniProtKB-KW"/>
</dbReference>
<dbReference type="Gene3D" id="2.60.120.200">
    <property type="match status" value="2"/>
</dbReference>
<dbReference type="Proteomes" id="UP000749559">
    <property type="component" value="Unassembled WGS sequence"/>
</dbReference>
<evidence type="ECO:0000313" key="6">
    <source>
        <dbReference type="Proteomes" id="UP000749559"/>
    </source>
</evidence>
<sequence length="578" mass="63372">MAYTGYGGQSAGAPIYNPPIPYKSPISAGLSHGKMIFITAYIPQTANRFQVNLECGMHDNADIAFHFNPRFEGLNSVIRNSRVGGGWQQEDRSGPFPFSQNQTFEMIILTQNDCYKVAVNGLHLLEFKHRLSVQQVNTLTIEGDINVQMIRFQDPTPPAGAFQPPSYNPGFPMGTVPPTIGGQPGYQPPTGAAPGFPPAGVAPGFPPAGAVPGFPPAGSGPGYPPAGGVPPGAPSGATPPPPSGPSFSYTMPYVSTIPGGMYEGRMIFISGIPNPGCDRFNINLMTGVKESDDRAFHFDARINWGSPRNQCVRNSCLSGRWGEEEKHAPYFPFTPGVNYDICILVTDKGYKVSVNNNHYIEFRHRLKGLTRINTLRIEGSTKLTNIRMQEQIRKSLSKYTNSCKFIYYQSADIYQVEHNKMNWVFAIVVLVQLEIYQGCSLVKQDVAHPKYGPVKIMKEAENVLLATFLFNTSNMDLNIGEFEVHCVFKSSIAVQEFRNTSIGIVGIVVMDSCKGSMQMVENGTYIIALNPNDCPVGSHNEHCFSLAEITALQEAVFQPKADNLQTVETFVDSQMSQL</sequence>
<dbReference type="InterPro" id="IPR044156">
    <property type="entry name" value="Galectin-like"/>
</dbReference>
<dbReference type="CDD" id="cd00070">
    <property type="entry name" value="GLECT"/>
    <property type="match status" value="2"/>
</dbReference>
<dbReference type="OrthoDB" id="6147920at2759"/>
<dbReference type="PANTHER" id="PTHR11346:SF147">
    <property type="entry name" value="GALECTIN"/>
    <property type="match status" value="1"/>
</dbReference>
<dbReference type="FunFam" id="2.60.120.200:FF:000124">
    <property type="entry name" value="Galectin-4"/>
    <property type="match status" value="2"/>
</dbReference>
<evidence type="ECO:0000256" key="3">
    <source>
        <dbReference type="SAM" id="MobiDB-lite"/>
    </source>
</evidence>
<accession>A0A8S4PDU0</accession>
<reference evidence="5" key="1">
    <citation type="submission" date="2022-03" db="EMBL/GenBank/DDBJ databases">
        <authorList>
            <person name="Martin C."/>
        </authorList>
    </citation>
    <scope>NUCLEOTIDE SEQUENCE</scope>
</reference>
<dbReference type="SUPFAM" id="SSF49899">
    <property type="entry name" value="Concanavalin A-like lectins/glucanases"/>
    <property type="match status" value="2"/>
</dbReference>
<keyword evidence="6" id="KW-1185">Reference proteome</keyword>
<evidence type="ECO:0000313" key="5">
    <source>
        <dbReference type="EMBL" id="CAH1792322.1"/>
    </source>
</evidence>
<feature type="compositionally biased region" description="Pro residues" evidence="3">
    <location>
        <begin position="222"/>
        <end position="243"/>
    </location>
</feature>
<evidence type="ECO:0000256" key="2">
    <source>
        <dbReference type="ARBA" id="ARBA00022737"/>
    </source>
</evidence>